<gene>
    <name evidence="1" type="ORF">SCF082_LOCUS32842</name>
</gene>
<proteinExistence type="predicted"/>
<name>A0ABP0NLT7_9DINO</name>
<sequence length="72" mass="8068">MLQARDEQLRCHGHFTAEVLPRRVGPNPTSHGARETRSAEQRSGEPTLGRSSVVRLCYLPDRSVGHHVLRPT</sequence>
<protein>
    <submittedName>
        <fullName evidence="1">Uncharacterized protein</fullName>
    </submittedName>
</protein>
<dbReference type="EMBL" id="CAXAMM010028779">
    <property type="protein sequence ID" value="CAK9063414.1"/>
    <property type="molecule type" value="Genomic_DNA"/>
</dbReference>
<organism evidence="1 2">
    <name type="scientific">Durusdinium trenchii</name>
    <dbReference type="NCBI Taxonomy" id="1381693"/>
    <lineage>
        <taxon>Eukaryota</taxon>
        <taxon>Sar</taxon>
        <taxon>Alveolata</taxon>
        <taxon>Dinophyceae</taxon>
        <taxon>Suessiales</taxon>
        <taxon>Symbiodiniaceae</taxon>
        <taxon>Durusdinium</taxon>
    </lineage>
</organism>
<comment type="caution">
    <text evidence="1">The sequence shown here is derived from an EMBL/GenBank/DDBJ whole genome shotgun (WGS) entry which is preliminary data.</text>
</comment>
<keyword evidence="2" id="KW-1185">Reference proteome</keyword>
<accession>A0ABP0NLT7</accession>
<evidence type="ECO:0000313" key="2">
    <source>
        <dbReference type="Proteomes" id="UP001642464"/>
    </source>
</evidence>
<evidence type="ECO:0000313" key="1">
    <source>
        <dbReference type="EMBL" id="CAK9063414.1"/>
    </source>
</evidence>
<reference evidence="1 2" key="1">
    <citation type="submission" date="2024-02" db="EMBL/GenBank/DDBJ databases">
        <authorList>
            <person name="Chen Y."/>
            <person name="Shah S."/>
            <person name="Dougan E. K."/>
            <person name="Thang M."/>
            <person name="Chan C."/>
        </authorList>
    </citation>
    <scope>NUCLEOTIDE SEQUENCE [LARGE SCALE GENOMIC DNA]</scope>
</reference>
<dbReference type="Proteomes" id="UP001642464">
    <property type="component" value="Unassembled WGS sequence"/>
</dbReference>